<reference evidence="1 2" key="1">
    <citation type="submission" date="2018-11" db="EMBL/GenBank/DDBJ databases">
        <title>Complete genome sequence of Nocardioides baekrokdamisoli strain KCTC 39748.</title>
        <authorList>
            <person name="Kang S.W."/>
            <person name="Lee K.C."/>
            <person name="Kim K.K."/>
            <person name="Kim J.S."/>
            <person name="Kim D.S."/>
            <person name="Ko S.H."/>
            <person name="Yang S.H."/>
            <person name="Shin Y.K."/>
            <person name="Lee J.S."/>
        </authorList>
    </citation>
    <scope>NUCLEOTIDE SEQUENCE [LARGE SCALE GENOMIC DNA]</scope>
    <source>
        <strain evidence="1 2">KCTC 39748</strain>
    </source>
</reference>
<evidence type="ECO:0000313" key="2">
    <source>
        <dbReference type="Proteomes" id="UP000271573"/>
    </source>
</evidence>
<protein>
    <recommendedName>
        <fullName evidence="3">Peptidase S1 domain-containing protein</fullName>
    </recommendedName>
</protein>
<accession>A0A3G9J071</accession>
<dbReference type="GO" id="GO:0004252">
    <property type="term" value="F:serine-type endopeptidase activity"/>
    <property type="evidence" value="ECO:0007669"/>
    <property type="project" value="InterPro"/>
</dbReference>
<dbReference type="Proteomes" id="UP000271573">
    <property type="component" value="Chromosome"/>
</dbReference>
<dbReference type="InterPro" id="IPR018114">
    <property type="entry name" value="TRYPSIN_HIS"/>
</dbReference>
<dbReference type="SUPFAM" id="SSF50494">
    <property type="entry name" value="Trypsin-like serine proteases"/>
    <property type="match status" value="1"/>
</dbReference>
<dbReference type="Gene3D" id="2.40.10.10">
    <property type="entry name" value="Trypsin-like serine proteases"/>
    <property type="match status" value="2"/>
</dbReference>
<evidence type="ECO:0008006" key="3">
    <source>
        <dbReference type="Google" id="ProtNLM"/>
    </source>
</evidence>
<dbReference type="InterPro" id="IPR043504">
    <property type="entry name" value="Peptidase_S1_PA_chymotrypsin"/>
</dbReference>
<dbReference type="EMBL" id="AP019307">
    <property type="protein sequence ID" value="BBH18013.1"/>
    <property type="molecule type" value="Genomic_DNA"/>
</dbReference>
<keyword evidence="2" id="KW-1185">Reference proteome</keyword>
<organism evidence="1 2">
    <name type="scientific">Nocardioides baekrokdamisoli</name>
    <dbReference type="NCBI Taxonomy" id="1804624"/>
    <lineage>
        <taxon>Bacteria</taxon>
        <taxon>Bacillati</taxon>
        <taxon>Actinomycetota</taxon>
        <taxon>Actinomycetes</taxon>
        <taxon>Propionibacteriales</taxon>
        <taxon>Nocardioidaceae</taxon>
        <taxon>Nocardioides</taxon>
    </lineage>
</organism>
<proteinExistence type="predicted"/>
<dbReference type="KEGG" id="nbe:Back2_23000"/>
<dbReference type="InterPro" id="IPR009003">
    <property type="entry name" value="Peptidase_S1_PA"/>
</dbReference>
<evidence type="ECO:0000313" key="1">
    <source>
        <dbReference type="EMBL" id="BBH18013.1"/>
    </source>
</evidence>
<dbReference type="PROSITE" id="PS00134">
    <property type="entry name" value="TRYPSIN_HIS"/>
    <property type="match status" value="1"/>
</dbReference>
<gene>
    <name evidence="1" type="ORF">Back2_23000</name>
</gene>
<dbReference type="GO" id="GO:0006508">
    <property type="term" value="P:proteolysis"/>
    <property type="evidence" value="ECO:0007669"/>
    <property type="project" value="InterPro"/>
</dbReference>
<dbReference type="AlphaFoldDB" id="A0A3G9J071"/>
<sequence length="383" mass="38947">MVASALVVSIVPGAFGAAATDKGATDAGIVDVNLATQSLLADDIHTLTTLAEAQPSRYGGVYSNGPTAVTICDTGSGPNASIDAEVAKLRTDGATVAVTSCSFTIAQLNSVLAAVSTSQLFADNGVSLNRWGLNYGNDSVDVGVSSIPPGFADKVANTFGPAISLFVQGVAGATGRLDDNQPYWGGDRITNGSGCTSGFSAHTSSGGWYSITAGHCWTLNTPVYVNGNTSKGYGTVSHRSFGNNSVDAELINGKTYASDIWNGGVTTTSDLAVQGSGYSCQGCQINFDGSFSGQTLGTVQQANTFCATIKSPEFGNYTACGLREVKSSGGTLCQGGDSGGPVFAYNGPGGATAVGIITGQYSNSDCLYTQVPDILSRWSLSIP</sequence>
<name>A0A3G9J071_9ACTN</name>